<dbReference type="PANTHER" id="PTHR31001">
    <property type="entry name" value="UNCHARACTERIZED TRANSCRIPTIONAL REGULATORY PROTEIN"/>
    <property type="match status" value="1"/>
</dbReference>
<dbReference type="CDD" id="cd12148">
    <property type="entry name" value="fungal_TF_MHR"/>
    <property type="match status" value="1"/>
</dbReference>
<dbReference type="PANTHER" id="PTHR31001:SF85">
    <property type="entry name" value="ZN(II)2CYS6 TRANSCRIPTION FACTOR (EUROFUNG)"/>
    <property type="match status" value="1"/>
</dbReference>
<name>A0A8K0WVW1_9HYPO</name>
<dbReference type="GO" id="GO:0006351">
    <property type="term" value="P:DNA-templated transcription"/>
    <property type="evidence" value="ECO:0007669"/>
    <property type="project" value="InterPro"/>
</dbReference>
<dbReference type="InterPro" id="IPR050613">
    <property type="entry name" value="Sec_Metabolite_Reg"/>
</dbReference>
<accession>A0A8K0WVW1</accession>
<feature type="region of interest" description="Disordered" evidence="3">
    <location>
        <begin position="53"/>
        <end position="93"/>
    </location>
</feature>
<dbReference type="Pfam" id="PF04082">
    <property type="entry name" value="Fungal_trans"/>
    <property type="match status" value="1"/>
</dbReference>
<dbReference type="InterPro" id="IPR007219">
    <property type="entry name" value="XnlR_reg_dom"/>
</dbReference>
<feature type="compositionally biased region" description="Polar residues" evidence="3">
    <location>
        <begin position="68"/>
        <end position="77"/>
    </location>
</feature>
<evidence type="ECO:0000259" key="4">
    <source>
        <dbReference type="Pfam" id="PF04082"/>
    </source>
</evidence>
<comment type="caution">
    <text evidence="5">The sequence shown here is derived from an EMBL/GenBank/DDBJ whole genome shotgun (WGS) entry which is preliminary data.</text>
</comment>
<comment type="subcellular location">
    <subcellularLocation>
        <location evidence="1">Nucleus</location>
    </subcellularLocation>
</comment>
<dbReference type="OrthoDB" id="424974at2759"/>
<dbReference type="GO" id="GO:0003677">
    <property type="term" value="F:DNA binding"/>
    <property type="evidence" value="ECO:0007669"/>
    <property type="project" value="InterPro"/>
</dbReference>
<feature type="domain" description="Xylanolytic transcriptional activator regulatory" evidence="4">
    <location>
        <begin position="253"/>
        <end position="324"/>
    </location>
</feature>
<keyword evidence="6" id="KW-1185">Reference proteome</keyword>
<evidence type="ECO:0000256" key="1">
    <source>
        <dbReference type="ARBA" id="ARBA00004123"/>
    </source>
</evidence>
<proteinExistence type="predicted"/>
<keyword evidence="2" id="KW-0539">Nucleus</keyword>
<dbReference type="EMBL" id="JAGPNK010000003">
    <property type="protein sequence ID" value="KAH7324860.1"/>
    <property type="molecule type" value="Genomic_DNA"/>
</dbReference>
<protein>
    <recommendedName>
        <fullName evidence="4">Xylanolytic transcriptional activator regulatory domain-containing protein</fullName>
    </recommendedName>
</protein>
<evidence type="ECO:0000313" key="6">
    <source>
        <dbReference type="Proteomes" id="UP000813444"/>
    </source>
</evidence>
<dbReference type="GO" id="GO:0000981">
    <property type="term" value="F:DNA-binding transcription factor activity, RNA polymerase II-specific"/>
    <property type="evidence" value="ECO:0007669"/>
    <property type="project" value="InterPro"/>
</dbReference>
<dbReference type="CDD" id="cd00067">
    <property type="entry name" value="GAL4"/>
    <property type="match status" value="1"/>
</dbReference>
<dbReference type="GO" id="GO:0005634">
    <property type="term" value="C:nucleus"/>
    <property type="evidence" value="ECO:0007669"/>
    <property type="project" value="UniProtKB-SubCell"/>
</dbReference>
<dbReference type="Proteomes" id="UP000813444">
    <property type="component" value="Unassembled WGS sequence"/>
</dbReference>
<dbReference type="GO" id="GO:0008270">
    <property type="term" value="F:zinc ion binding"/>
    <property type="evidence" value="ECO:0007669"/>
    <property type="project" value="InterPro"/>
</dbReference>
<dbReference type="InterPro" id="IPR001138">
    <property type="entry name" value="Zn2Cys6_DnaBD"/>
</dbReference>
<organism evidence="5 6">
    <name type="scientific">Stachybotrys elegans</name>
    <dbReference type="NCBI Taxonomy" id="80388"/>
    <lineage>
        <taxon>Eukaryota</taxon>
        <taxon>Fungi</taxon>
        <taxon>Dikarya</taxon>
        <taxon>Ascomycota</taxon>
        <taxon>Pezizomycotina</taxon>
        <taxon>Sordariomycetes</taxon>
        <taxon>Hypocreomycetidae</taxon>
        <taxon>Hypocreales</taxon>
        <taxon>Stachybotryaceae</taxon>
        <taxon>Stachybotrys</taxon>
    </lineage>
</organism>
<reference evidence="5" key="1">
    <citation type="journal article" date="2021" name="Nat. Commun.">
        <title>Genetic determinants of endophytism in the Arabidopsis root mycobiome.</title>
        <authorList>
            <person name="Mesny F."/>
            <person name="Miyauchi S."/>
            <person name="Thiergart T."/>
            <person name="Pickel B."/>
            <person name="Atanasova L."/>
            <person name="Karlsson M."/>
            <person name="Huettel B."/>
            <person name="Barry K.W."/>
            <person name="Haridas S."/>
            <person name="Chen C."/>
            <person name="Bauer D."/>
            <person name="Andreopoulos W."/>
            <person name="Pangilinan J."/>
            <person name="LaButti K."/>
            <person name="Riley R."/>
            <person name="Lipzen A."/>
            <person name="Clum A."/>
            <person name="Drula E."/>
            <person name="Henrissat B."/>
            <person name="Kohler A."/>
            <person name="Grigoriev I.V."/>
            <person name="Martin F.M."/>
            <person name="Hacquard S."/>
        </authorList>
    </citation>
    <scope>NUCLEOTIDE SEQUENCE</scope>
    <source>
        <strain evidence="5">MPI-CAGE-CH-0235</strain>
    </source>
</reference>
<sequence length="639" mass="70490">MLDSPPPTTEPPRACLPCNNRKVRCDKAEPVRRTRRAIFSDMTKRIASLEKSLAQAKTPTGDPEPARTPQSTVSIASPSLGHAPTSTTPTPLGGGDVLLRHGASTQYINESFVAGVIDNDHGVQTAISSTQDKSQQWNSPYSALGIFSAPNPSQPPHSLHPPPEIAHRLWGIYKTNIGICLSSSVLHLPTDEIKVYSTIRNPEAASYDNLALCFSTYFVAVMSCDESDVQGIFGQDKNAALWTMKLGVEQSLAHGCFLDSPTLTSLNAFSIYMAGLRVFNQGKAIWILNGVAIRVAQSLGVHRDGERLGLSPFQAELNRRQWWQLIGREARAGEDYGLQSGKGCSVGLFDVAMPLNVDDCDLYPEMTQLPAPSKRWTPMTFSLVKSELYIAQRKLIAIASTADPSEGPSESSRLEIINDAKARVEELLSGCNEVIPQHLMTIICARHVYHKLDFVTRKEWHAARPNQKHEDFATDEHLLEAIDILEMSRLRKDKMLLKINWATNAYPQHHITMYILWHLCVKPEGPHVERAWTVVEAELKSQLGNGRLAPGSSYEATIIPILKAKAEARRVRARNAGLPATPDSNDHSTEEVEIPNLTDNFASLINGDSTFLGLDMEGWPAVSQGFQHDGGLQSGFWIR</sequence>
<evidence type="ECO:0000313" key="5">
    <source>
        <dbReference type="EMBL" id="KAH7324860.1"/>
    </source>
</evidence>
<dbReference type="AlphaFoldDB" id="A0A8K0WVW1"/>
<gene>
    <name evidence="5" type="ORF">B0I35DRAFT_425100</name>
</gene>
<evidence type="ECO:0000256" key="3">
    <source>
        <dbReference type="SAM" id="MobiDB-lite"/>
    </source>
</evidence>
<evidence type="ECO:0000256" key="2">
    <source>
        <dbReference type="ARBA" id="ARBA00023242"/>
    </source>
</evidence>